<sequence length="338" mass="36027">MRSVLGFLGVLLAVIRAEYCSRKQKLSYSWSRAPPAAQGQIWHRSALADSPFLNALPEMSFPAGHALSCIQCVSLESTYCIGPSVSCPPDNVCGTSYTETSLGSSVFTKIYVRGCFAKNKCNLQGSTSVINDVMRRIGSTCCEINNCTPSKIICQALSCIRCVTLGMTSCDGPSISCPSDNVCGASYTVTTAGGSVVSKNYVRGCVPKNQCNLQGSISVINNAMNRIGASCCNTDNCTPDLPTLPAVSTRFNGLVCRTCVSTYSGWCYTDDTMQCTGNENMCLLQTTSITGAVSMRIVLRGCATKSLCDLSRQTEQTADRKVDMRFTCTSGTAGLYSG</sequence>
<dbReference type="SUPFAM" id="SSF57302">
    <property type="entry name" value="Snake toxin-like"/>
    <property type="match status" value="3"/>
</dbReference>
<accession>A0A8C5WJH1</accession>
<dbReference type="OrthoDB" id="9907178at2759"/>
<keyword evidence="6" id="KW-1185">Reference proteome</keyword>
<dbReference type="InterPro" id="IPR045860">
    <property type="entry name" value="Snake_toxin-like_sf"/>
</dbReference>
<protein>
    <recommendedName>
        <fullName evidence="4">UPAR/Ly6 domain-containing protein</fullName>
    </recommendedName>
</protein>
<evidence type="ECO:0000256" key="1">
    <source>
        <dbReference type="ARBA" id="ARBA00004613"/>
    </source>
</evidence>
<dbReference type="CDD" id="cd23572">
    <property type="entry name" value="TFP_LU_ECD_PINLYP_rpt2"/>
    <property type="match status" value="1"/>
</dbReference>
<comment type="subcellular location">
    <subcellularLocation>
        <location evidence="1">Secreted</location>
    </subcellularLocation>
</comment>
<reference evidence="5" key="2">
    <citation type="submission" date="2025-09" db="UniProtKB">
        <authorList>
            <consortium name="Ensembl"/>
        </authorList>
    </citation>
    <scope>IDENTIFICATION</scope>
</reference>
<dbReference type="Pfam" id="PF00021">
    <property type="entry name" value="UPAR_LY6"/>
    <property type="match status" value="3"/>
</dbReference>
<evidence type="ECO:0000313" key="6">
    <source>
        <dbReference type="Proteomes" id="UP000694569"/>
    </source>
</evidence>
<name>A0A8C5WJH1_9ANUR</name>
<feature type="signal peptide" evidence="3">
    <location>
        <begin position="1"/>
        <end position="17"/>
    </location>
</feature>
<dbReference type="PANTHER" id="PTHR20914">
    <property type="entry name" value="LY6/PLAUR DOMAIN-CONTAINING PROTEIN 8"/>
    <property type="match status" value="1"/>
</dbReference>
<dbReference type="AlphaFoldDB" id="A0A8C5WJH1"/>
<proteinExistence type="predicted"/>
<dbReference type="Proteomes" id="UP000694569">
    <property type="component" value="Unplaced"/>
</dbReference>
<evidence type="ECO:0000256" key="3">
    <source>
        <dbReference type="SAM" id="SignalP"/>
    </source>
</evidence>
<dbReference type="InterPro" id="IPR016054">
    <property type="entry name" value="LY6_UPA_recep-like"/>
</dbReference>
<feature type="domain" description="UPAR/Ly6" evidence="4">
    <location>
        <begin position="252"/>
        <end position="330"/>
    </location>
</feature>
<dbReference type="InterPro" id="IPR050918">
    <property type="entry name" value="CNF-like_PLA2_Inhibitor"/>
</dbReference>
<dbReference type="GO" id="GO:0005576">
    <property type="term" value="C:extracellular region"/>
    <property type="evidence" value="ECO:0007669"/>
    <property type="project" value="UniProtKB-SubCell"/>
</dbReference>
<reference evidence="5" key="1">
    <citation type="submission" date="2025-08" db="UniProtKB">
        <authorList>
            <consortium name="Ensembl"/>
        </authorList>
    </citation>
    <scope>IDENTIFICATION</scope>
</reference>
<evidence type="ECO:0000313" key="5">
    <source>
        <dbReference type="Ensembl" id="ENSLLEP00000042505.1"/>
    </source>
</evidence>
<feature type="domain" description="UPAR/Ly6" evidence="4">
    <location>
        <begin position="155"/>
        <end position="238"/>
    </location>
</feature>
<keyword evidence="3" id="KW-0732">Signal</keyword>
<evidence type="ECO:0000256" key="2">
    <source>
        <dbReference type="ARBA" id="ARBA00022525"/>
    </source>
</evidence>
<organism evidence="5 6">
    <name type="scientific">Leptobrachium leishanense</name>
    <name type="common">Leishan spiny toad</name>
    <dbReference type="NCBI Taxonomy" id="445787"/>
    <lineage>
        <taxon>Eukaryota</taxon>
        <taxon>Metazoa</taxon>
        <taxon>Chordata</taxon>
        <taxon>Craniata</taxon>
        <taxon>Vertebrata</taxon>
        <taxon>Euteleostomi</taxon>
        <taxon>Amphibia</taxon>
        <taxon>Batrachia</taxon>
        <taxon>Anura</taxon>
        <taxon>Pelobatoidea</taxon>
        <taxon>Megophryidae</taxon>
        <taxon>Leptobrachium</taxon>
    </lineage>
</organism>
<dbReference type="GeneTree" id="ENSGT00940000163304"/>
<feature type="chain" id="PRO_5034629716" description="UPAR/Ly6 domain-containing protein" evidence="3">
    <location>
        <begin position="18"/>
        <end position="338"/>
    </location>
</feature>
<dbReference type="Ensembl" id="ENSLLET00000044203.1">
    <property type="protein sequence ID" value="ENSLLEP00000042505.1"/>
    <property type="gene ID" value="ENSLLEG00000027025.1"/>
</dbReference>
<evidence type="ECO:0000259" key="4">
    <source>
        <dbReference type="Pfam" id="PF00021"/>
    </source>
</evidence>
<dbReference type="PANTHER" id="PTHR20914:SF25">
    <property type="entry name" value="PHOSPHOLIPASE A2 INHIBITOR AND LY6_PLAUR DOMAIN-CONTAINING PROTEIN"/>
    <property type="match status" value="1"/>
</dbReference>
<keyword evidence="2" id="KW-0964">Secreted</keyword>
<dbReference type="Gene3D" id="2.10.60.10">
    <property type="entry name" value="CD59"/>
    <property type="match status" value="3"/>
</dbReference>
<feature type="domain" description="UPAR/Ly6" evidence="4">
    <location>
        <begin position="65"/>
        <end position="148"/>
    </location>
</feature>